<dbReference type="Pfam" id="PF04082">
    <property type="entry name" value="Fungal_trans"/>
    <property type="match status" value="1"/>
</dbReference>
<feature type="region of interest" description="Disordered" evidence="5">
    <location>
        <begin position="60"/>
        <end position="132"/>
    </location>
</feature>
<protein>
    <recommendedName>
        <fullName evidence="6">Zn(2)-C6 fungal-type domain-containing protein</fullName>
    </recommendedName>
</protein>
<dbReference type="PANTHER" id="PTHR46910:SF3">
    <property type="entry name" value="HALOTOLERANCE PROTEIN 9-RELATED"/>
    <property type="match status" value="1"/>
</dbReference>
<keyword evidence="2" id="KW-0479">Metal-binding</keyword>
<dbReference type="CDD" id="cd12148">
    <property type="entry name" value="fungal_TF_MHR"/>
    <property type="match status" value="1"/>
</dbReference>
<dbReference type="GO" id="GO:0008270">
    <property type="term" value="F:zinc ion binding"/>
    <property type="evidence" value="ECO:0007669"/>
    <property type="project" value="InterPro"/>
</dbReference>
<feature type="compositionally biased region" description="Polar residues" evidence="5">
    <location>
        <begin position="97"/>
        <end position="120"/>
    </location>
</feature>
<dbReference type="SMART" id="SM00066">
    <property type="entry name" value="GAL4"/>
    <property type="match status" value="1"/>
</dbReference>
<dbReference type="CDD" id="cd00067">
    <property type="entry name" value="GAL4"/>
    <property type="match status" value="1"/>
</dbReference>
<dbReference type="GO" id="GO:0005634">
    <property type="term" value="C:nucleus"/>
    <property type="evidence" value="ECO:0007669"/>
    <property type="project" value="UniProtKB-SubCell"/>
</dbReference>
<dbReference type="InterPro" id="IPR007219">
    <property type="entry name" value="XnlR_reg_dom"/>
</dbReference>
<reference evidence="7" key="1">
    <citation type="journal article" date="2020" name="Stud. Mycol.">
        <title>101 Dothideomycetes genomes: a test case for predicting lifestyles and emergence of pathogens.</title>
        <authorList>
            <person name="Haridas S."/>
            <person name="Albert R."/>
            <person name="Binder M."/>
            <person name="Bloem J."/>
            <person name="Labutti K."/>
            <person name="Salamov A."/>
            <person name="Andreopoulos B."/>
            <person name="Baker S."/>
            <person name="Barry K."/>
            <person name="Bills G."/>
            <person name="Bluhm B."/>
            <person name="Cannon C."/>
            <person name="Castanera R."/>
            <person name="Culley D."/>
            <person name="Daum C."/>
            <person name="Ezra D."/>
            <person name="Gonzalez J."/>
            <person name="Henrissat B."/>
            <person name="Kuo A."/>
            <person name="Liang C."/>
            <person name="Lipzen A."/>
            <person name="Lutzoni F."/>
            <person name="Magnuson J."/>
            <person name="Mondo S."/>
            <person name="Nolan M."/>
            <person name="Ohm R."/>
            <person name="Pangilinan J."/>
            <person name="Park H.-J."/>
            <person name="Ramirez L."/>
            <person name="Alfaro M."/>
            <person name="Sun H."/>
            <person name="Tritt A."/>
            <person name="Yoshinaga Y."/>
            <person name="Zwiers L.-H."/>
            <person name="Turgeon B."/>
            <person name="Goodwin S."/>
            <person name="Spatafora J."/>
            <person name="Crous P."/>
            <person name="Grigoriev I."/>
        </authorList>
    </citation>
    <scope>NUCLEOTIDE SEQUENCE</scope>
    <source>
        <strain evidence="7">CBS 262.69</strain>
    </source>
</reference>
<dbReference type="GO" id="GO:0006351">
    <property type="term" value="P:DNA-templated transcription"/>
    <property type="evidence" value="ECO:0007669"/>
    <property type="project" value="InterPro"/>
</dbReference>
<dbReference type="InterPro" id="IPR050987">
    <property type="entry name" value="AtrR-like"/>
</dbReference>
<dbReference type="Gene3D" id="4.10.240.10">
    <property type="entry name" value="Zn(2)-C6 fungal-type DNA-binding domain"/>
    <property type="match status" value="1"/>
</dbReference>
<keyword evidence="3" id="KW-0238">DNA-binding</keyword>
<dbReference type="InterPro" id="IPR036864">
    <property type="entry name" value="Zn2-C6_fun-type_DNA-bd_sf"/>
</dbReference>
<sequence>MSQPPPDPPQRGLAKRAKRAARACDHCRWKRLKCSDEAQNESCMNCIMYGTKCEYTSSWPSQAGKGKYGGDRSASGVAKARRKAKTASRERLGSDPTVASSSKDAATVGSRDSLSMTTSPVDERLGGAFGDLSKIGPMDEEGSERSPADSALSICPEPENNSLLARDQLGKKLAHYLTPLMTGLADNHEDVVLSAEETGLPPQPLAEALVHAFFENVVPIYPVVEESVFRAEVTQYYQGQRMVDQLWLNMVRLVMCAGAAACNDNIGVGQDIDLKAVRETLFGQVLSTIYVVYSRPRFEGIQVLLLIALYSTQIKRPNSAWLWCRWAIRLSRGFSVRERTGYLPEPRDGALKDRVLWTLFIVESQLSLMQFRDDPRLLEARIKEPDDGTKKKYPIFCHRITLARLVNRFCRVGVDGAPDPVEFTKAIEQLHQDIAGWKDAVPLGFQPGNDIFAEPQEYQAVLLMHIEYHALLVAMFISLGAASRLLPSINVDRHPSIRLRSHTSICVGNARRLLHTLNSIADTEHLRPSVSCWINAMRILGAFALLYTHVMQNPTLLSARSDLELLSGAPNHFRRHMAETPRNKNVAALVVTMYNNAASAVTQPRIHPSPLNPTNPLSAPQPAQTSSYHPPSFQGFMPAQTPGGVPAETFDEGASPGVPLMPGHAMQPGGDMYYFGGAGEYRGPGMGMPEEGGQVPQGEGMGDMFGLPDDLNLAAVAEQWDGIFWRGGLDGPI</sequence>
<evidence type="ECO:0000256" key="1">
    <source>
        <dbReference type="ARBA" id="ARBA00004123"/>
    </source>
</evidence>
<feature type="compositionally biased region" description="Polar residues" evidence="5">
    <location>
        <begin position="612"/>
        <end position="628"/>
    </location>
</feature>
<keyword evidence="4" id="KW-0539">Nucleus</keyword>
<dbReference type="GO" id="GO:0003677">
    <property type="term" value="F:DNA binding"/>
    <property type="evidence" value="ECO:0007669"/>
    <property type="project" value="UniProtKB-KW"/>
</dbReference>
<feature type="domain" description="Zn(2)-C6 fungal-type" evidence="6">
    <location>
        <begin position="23"/>
        <end position="55"/>
    </location>
</feature>
<dbReference type="PANTHER" id="PTHR46910">
    <property type="entry name" value="TRANSCRIPTION FACTOR PDR1"/>
    <property type="match status" value="1"/>
</dbReference>
<evidence type="ECO:0000256" key="2">
    <source>
        <dbReference type="ARBA" id="ARBA00022723"/>
    </source>
</evidence>
<evidence type="ECO:0000256" key="5">
    <source>
        <dbReference type="SAM" id="MobiDB-lite"/>
    </source>
</evidence>
<dbReference type="Proteomes" id="UP000799640">
    <property type="component" value="Unassembled WGS sequence"/>
</dbReference>
<organism evidence="7 8">
    <name type="scientific">Trichodelitschia bisporula</name>
    <dbReference type="NCBI Taxonomy" id="703511"/>
    <lineage>
        <taxon>Eukaryota</taxon>
        <taxon>Fungi</taxon>
        <taxon>Dikarya</taxon>
        <taxon>Ascomycota</taxon>
        <taxon>Pezizomycotina</taxon>
        <taxon>Dothideomycetes</taxon>
        <taxon>Dothideomycetes incertae sedis</taxon>
        <taxon>Phaeotrichales</taxon>
        <taxon>Phaeotrichaceae</taxon>
        <taxon>Trichodelitschia</taxon>
    </lineage>
</organism>
<comment type="subcellular location">
    <subcellularLocation>
        <location evidence="1">Nucleus</location>
    </subcellularLocation>
</comment>
<dbReference type="InterPro" id="IPR001138">
    <property type="entry name" value="Zn2Cys6_DnaBD"/>
</dbReference>
<feature type="region of interest" description="Disordered" evidence="5">
    <location>
        <begin position="603"/>
        <end position="628"/>
    </location>
</feature>
<dbReference type="GO" id="GO:0000981">
    <property type="term" value="F:DNA-binding transcription factor activity, RNA polymerase II-specific"/>
    <property type="evidence" value="ECO:0007669"/>
    <property type="project" value="InterPro"/>
</dbReference>
<evidence type="ECO:0000256" key="4">
    <source>
        <dbReference type="ARBA" id="ARBA00023242"/>
    </source>
</evidence>
<evidence type="ECO:0000256" key="3">
    <source>
        <dbReference type="ARBA" id="ARBA00023125"/>
    </source>
</evidence>
<dbReference type="AlphaFoldDB" id="A0A6G1HWU3"/>
<dbReference type="Pfam" id="PF00172">
    <property type="entry name" value="Zn_clus"/>
    <property type="match status" value="1"/>
</dbReference>
<dbReference type="EMBL" id="ML996695">
    <property type="protein sequence ID" value="KAF2400336.1"/>
    <property type="molecule type" value="Genomic_DNA"/>
</dbReference>
<dbReference type="OrthoDB" id="3911410at2759"/>
<evidence type="ECO:0000259" key="6">
    <source>
        <dbReference type="PROSITE" id="PS50048"/>
    </source>
</evidence>
<dbReference type="SUPFAM" id="SSF57701">
    <property type="entry name" value="Zn2/Cys6 DNA-binding domain"/>
    <property type="match status" value="1"/>
</dbReference>
<keyword evidence="8" id="KW-1185">Reference proteome</keyword>
<dbReference type="PROSITE" id="PS50048">
    <property type="entry name" value="ZN2_CY6_FUNGAL_2"/>
    <property type="match status" value="1"/>
</dbReference>
<name>A0A6G1HWU3_9PEZI</name>
<evidence type="ECO:0000313" key="7">
    <source>
        <dbReference type="EMBL" id="KAF2400336.1"/>
    </source>
</evidence>
<evidence type="ECO:0000313" key="8">
    <source>
        <dbReference type="Proteomes" id="UP000799640"/>
    </source>
</evidence>
<dbReference type="PROSITE" id="PS00463">
    <property type="entry name" value="ZN2_CY6_FUNGAL_1"/>
    <property type="match status" value="1"/>
</dbReference>
<accession>A0A6G1HWU3</accession>
<gene>
    <name evidence="7" type="ORF">EJ06DRAFT_426768</name>
</gene>
<proteinExistence type="predicted"/>